<comment type="caution">
    <text evidence="2">The sequence shown here is derived from an EMBL/GenBank/DDBJ whole genome shotgun (WGS) entry which is preliminary data.</text>
</comment>
<feature type="compositionally biased region" description="Low complexity" evidence="1">
    <location>
        <begin position="128"/>
        <end position="144"/>
    </location>
</feature>
<name>A0A2S4HKB7_9GAMM</name>
<accession>A0A2S4HKB7</accession>
<dbReference type="Proteomes" id="UP000237222">
    <property type="component" value="Unassembled WGS sequence"/>
</dbReference>
<reference evidence="2" key="1">
    <citation type="submission" date="2018-01" db="EMBL/GenBank/DDBJ databases">
        <authorList>
            <person name="Yu X.-D."/>
        </authorList>
    </citation>
    <scope>NUCLEOTIDE SEQUENCE</scope>
    <source>
        <strain evidence="2">ZX-21</strain>
    </source>
</reference>
<evidence type="ECO:0000313" key="2">
    <source>
        <dbReference type="EMBL" id="POP54151.1"/>
    </source>
</evidence>
<dbReference type="EMBL" id="RHGB01000014">
    <property type="protein sequence ID" value="RNL60906.1"/>
    <property type="molecule type" value="Genomic_DNA"/>
</dbReference>
<evidence type="ECO:0000313" key="4">
    <source>
        <dbReference type="Proteomes" id="UP000237222"/>
    </source>
</evidence>
<keyword evidence="5" id="KW-1185">Reference proteome</keyword>
<proteinExistence type="predicted"/>
<evidence type="ECO:0000313" key="3">
    <source>
        <dbReference type="EMBL" id="RNL60906.1"/>
    </source>
</evidence>
<evidence type="ECO:0008006" key="6">
    <source>
        <dbReference type="Google" id="ProtNLM"/>
    </source>
</evidence>
<reference evidence="3 5" key="2">
    <citation type="submission" date="2018-10" db="EMBL/GenBank/DDBJ databases">
        <title>Draft genome sequence of Zhongshania sp. DSW25-10.</title>
        <authorList>
            <person name="Oh J."/>
        </authorList>
    </citation>
    <scope>NUCLEOTIDE SEQUENCE [LARGE SCALE GENOMIC DNA]</scope>
    <source>
        <strain evidence="3 5">DSW25-10</strain>
    </source>
</reference>
<feature type="region of interest" description="Disordered" evidence="1">
    <location>
        <begin position="124"/>
        <end position="144"/>
    </location>
</feature>
<gene>
    <name evidence="2" type="ORF">C0068_02470</name>
    <name evidence="3" type="ORF">D0911_12960</name>
</gene>
<dbReference type="Proteomes" id="UP000274695">
    <property type="component" value="Unassembled WGS sequence"/>
</dbReference>
<sequence>MSKSKSINKFLKKTAKTLDKSRNPLDKITRLGVNTSGIGHRVVRNGISEVKTGIDTALDISTKRLRNASDERKLKDIVQAQLDFTAADVRALVDVARKGVDIVADGLVDTLDEVSNTYDAYRADSKTKAPAQQVKKAASAKAAA</sequence>
<dbReference type="RefSeq" id="WP_103682911.1">
    <property type="nucleotide sequence ID" value="NZ_PQGG01000007.1"/>
</dbReference>
<evidence type="ECO:0000313" key="5">
    <source>
        <dbReference type="Proteomes" id="UP000274695"/>
    </source>
</evidence>
<dbReference type="AlphaFoldDB" id="A0A2S4HKB7"/>
<dbReference type="EMBL" id="PQGG01000007">
    <property type="protein sequence ID" value="POP54151.1"/>
    <property type="molecule type" value="Genomic_DNA"/>
</dbReference>
<evidence type="ECO:0000256" key="1">
    <source>
        <dbReference type="SAM" id="MobiDB-lite"/>
    </source>
</evidence>
<organism evidence="2 4">
    <name type="scientific">Zhongshania marina</name>
    <dbReference type="NCBI Taxonomy" id="2304603"/>
    <lineage>
        <taxon>Bacteria</taxon>
        <taxon>Pseudomonadati</taxon>
        <taxon>Pseudomonadota</taxon>
        <taxon>Gammaproteobacteria</taxon>
        <taxon>Cellvibrionales</taxon>
        <taxon>Spongiibacteraceae</taxon>
        <taxon>Zhongshania</taxon>
    </lineage>
</organism>
<protein>
    <recommendedName>
        <fullName evidence="6">Phasin domain-containing protein</fullName>
    </recommendedName>
</protein>